<evidence type="ECO:0000259" key="14">
    <source>
        <dbReference type="PROSITE" id="PS51695"/>
    </source>
</evidence>
<comment type="function">
    <text evidence="3">Secreted tripeptidyl-peptidase which degrades proteins at acidic pHs and is involved in virulence.</text>
</comment>
<feature type="active site" description="Charge relay system" evidence="12">
    <location>
        <position position="340"/>
    </location>
</feature>
<dbReference type="RefSeq" id="XP_021870304.1">
    <property type="nucleotide sequence ID" value="XM_022018341.1"/>
</dbReference>
<evidence type="ECO:0000256" key="3">
    <source>
        <dbReference type="ARBA" id="ARBA00002451"/>
    </source>
</evidence>
<comment type="subcellular location">
    <subcellularLocation>
        <location evidence="4">Secreted</location>
        <location evidence="4">Extracellular space</location>
    </subcellularLocation>
</comment>
<dbReference type="PROSITE" id="PS51695">
    <property type="entry name" value="SEDOLISIN"/>
    <property type="match status" value="1"/>
</dbReference>
<organism evidence="15 16">
    <name type="scientific">Kockovaella imperatae</name>
    <dbReference type="NCBI Taxonomy" id="4999"/>
    <lineage>
        <taxon>Eukaryota</taxon>
        <taxon>Fungi</taxon>
        <taxon>Dikarya</taxon>
        <taxon>Basidiomycota</taxon>
        <taxon>Agaricomycotina</taxon>
        <taxon>Tremellomycetes</taxon>
        <taxon>Tremellales</taxon>
        <taxon>Cuniculitremaceae</taxon>
        <taxon>Kockovaella</taxon>
    </lineage>
</organism>
<comment type="caution">
    <text evidence="12">Lacks conserved residue(s) required for the propagation of feature annotation.</text>
</comment>
<evidence type="ECO:0000313" key="16">
    <source>
        <dbReference type="Proteomes" id="UP000193218"/>
    </source>
</evidence>
<keyword evidence="10" id="KW-0106">Calcium</keyword>
<keyword evidence="13" id="KW-0732">Signal</keyword>
<evidence type="ECO:0000256" key="11">
    <source>
        <dbReference type="ARBA" id="ARBA00023145"/>
    </source>
</evidence>
<dbReference type="GO" id="GO:0008240">
    <property type="term" value="F:tripeptidyl-peptidase activity"/>
    <property type="evidence" value="ECO:0007669"/>
    <property type="project" value="UniProtKB-EC"/>
</dbReference>
<dbReference type="InterPro" id="IPR015366">
    <property type="entry name" value="S53_propep"/>
</dbReference>
<evidence type="ECO:0000256" key="12">
    <source>
        <dbReference type="PROSITE-ProRule" id="PRU01032"/>
    </source>
</evidence>
<dbReference type="SUPFAM" id="SSF52743">
    <property type="entry name" value="Subtilisin-like"/>
    <property type="match status" value="1"/>
</dbReference>
<dbReference type="InParanoid" id="A0A1Y1UDU3"/>
<proteinExistence type="predicted"/>
<dbReference type="AlphaFoldDB" id="A0A1Y1UDU3"/>
<dbReference type="InterPro" id="IPR000209">
    <property type="entry name" value="Peptidase_S8/S53_dom"/>
</dbReference>
<evidence type="ECO:0000256" key="13">
    <source>
        <dbReference type="SAM" id="SignalP"/>
    </source>
</evidence>
<feature type="active site" description="Charge relay system" evidence="12">
    <location>
        <position position="336"/>
    </location>
</feature>
<evidence type="ECO:0000256" key="6">
    <source>
        <dbReference type="ARBA" id="ARBA00022670"/>
    </source>
</evidence>
<dbReference type="EMBL" id="NBSH01000008">
    <property type="protein sequence ID" value="ORX36203.1"/>
    <property type="molecule type" value="Genomic_DNA"/>
</dbReference>
<keyword evidence="9 12" id="KW-0720">Serine protease</keyword>
<evidence type="ECO:0000256" key="1">
    <source>
        <dbReference type="ARBA" id="ARBA00001910"/>
    </source>
</evidence>
<evidence type="ECO:0000256" key="10">
    <source>
        <dbReference type="ARBA" id="ARBA00022837"/>
    </source>
</evidence>
<feature type="chain" id="PRO_5012530750" description="tripeptidyl-peptidase II" evidence="13">
    <location>
        <begin position="24"/>
        <end position="587"/>
    </location>
</feature>
<reference evidence="15 16" key="1">
    <citation type="submission" date="2017-03" db="EMBL/GenBank/DDBJ databases">
        <title>Widespread Adenine N6-methylation of Active Genes in Fungi.</title>
        <authorList>
            <consortium name="DOE Joint Genome Institute"/>
            <person name="Mondo S.J."/>
            <person name="Dannebaum R.O."/>
            <person name="Kuo R.C."/>
            <person name="Louie K.B."/>
            <person name="Bewick A.J."/>
            <person name="Labutti K."/>
            <person name="Haridas S."/>
            <person name="Kuo A."/>
            <person name="Salamov A."/>
            <person name="Ahrendt S.R."/>
            <person name="Lau R."/>
            <person name="Bowen B.P."/>
            <person name="Lipzen A."/>
            <person name="Sullivan W."/>
            <person name="Andreopoulos W.B."/>
            <person name="Clum A."/>
            <person name="Lindquist E."/>
            <person name="Daum C."/>
            <person name="Northen T.R."/>
            <person name="Ramamoorthy G."/>
            <person name="Schmitz R.J."/>
            <person name="Gryganskyi A."/>
            <person name="Culley D."/>
            <person name="Magnuson J."/>
            <person name="James T.Y."/>
            <person name="O'Malley M.A."/>
            <person name="Stajich J.E."/>
            <person name="Spatafora J.W."/>
            <person name="Visel A."/>
            <person name="Grigoriev I.V."/>
        </authorList>
    </citation>
    <scope>NUCLEOTIDE SEQUENCE [LARGE SCALE GENOMIC DNA]</scope>
    <source>
        <strain evidence="15 16">NRRL Y-17943</strain>
    </source>
</reference>
<feature type="domain" description="Peptidase S53" evidence="14">
    <location>
        <begin position="255"/>
        <end position="587"/>
    </location>
</feature>
<dbReference type="STRING" id="4999.A0A1Y1UDU3"/>
<dbReference type="OrthoDB" id="2589805at2759"/>
<dbReference type="GO" id="GO:0004252">
    <property type="term" value="F:serine-type endopeptidase activity"/>
    <property type="evidence" value="ECO:0007669"/>
    <property type="project" value="UniProtKB-UniRule"/>
</dbReference>
<evidence type="ECO:0000256" key="8">
    <source>
        <dbReference type="ARBA" id="ARBA00022801"/>
    </source>
</evidence>
<keyword evidence="7" id="KW-0479">Metal-binding</keyword>
<dbReference type="Gene3D" id="3.40.50.200">
    <property type="entry name" value="Peptidase S8/S53 domain"/>
    <property type="match status" value="1"/>
</dbReference>
<keyword evidence="8 12" id="KW-0378">Hydrolase</keyword>
<dbReference type="SMART" id="SM00944">
    <property type="entry name" value="Pro-kuma_activ"/>
    <property type="match status" value="1"/>
</dbReference>
<dbReference type="CDD" id="cd04056">
    <property type="entry name" value="Peptidases_S53"/>
    <property type="match status" value="1"/>
</dbReference>
<evidence type="ECO:0000256" key="5">
    <source>
        <dbReference type="ARBA" id="ARBA00012462"/>
    </source>
</evidence>
<evidence type="ECO:0000256" key="2">
    <source>
        <dbReference type="ARBA" id="ARBA00001913"/>
    </source>
</evidence>
<dbReference type="GO" id="GO:0006508">
    <property type="term" value="P:proteolysis"/>
    <property type="evidence" value="ECO:0007669"/>
    <property type="project" value="UniProtKB-KW"/>
</dbReference>
<feature type="non-terminal residue" evidence="15">
    <location>
        <position position="587"/>
    </location>
</feature>
<dbReference type="SUPFAM" id="SSF54897">
    <property type="entry name" value="Protease propeptides/inhibitors"/>
    <property type="match status" value="1"/>
</dbReference>
<name>A0A1Y1UDU3_9TREE</name>
<dbReference type="Pfam" id="PF00082">
    <property type="entry name" value="Peptidase_S8"/>
    <property type="match status" value="1"/>
</dbReference>
<dbReference type="GO" id="GO:0005576">
    <property type="term" value="C:extracellular region"/>
    <property type="evidence" value="ECO:0007669"/>
    <property type="project" value="UniProtKB-SubCell"/>
</dbReference>
<dbReference type="InterPro" id="IPR036852">
    <property type="entry name" value="Peptidase_S8/S53_dom_sf"/>
</dbReference>
<protein>
    <recommendedName>
        <fullName evidence="5">tripeptidyl-peptidase II</fullName>
        <ecNumber evidence="5">3.4.14.10</ecNumber>
    </recommendedName>
</protein>
<evidence type="ECO:0000256" key="7">
    <source>
        <dbReference type="ARBA" id="ARBA00022723"/>
    </source>
</evidence>
<dbReference type="GeneID" id="33560150"/>
<feature type="active site" description="Charge relay system" evidence="12">
    <location>
        <position position="546"/>
    </location>
</feature>
<accession>A0A1Y1UDU3</accession>
<dbReference type="CDD" id="cd11377">
    <property type="entry name" value="Pro-peptidase_S53"/>
    <property type="match status" value="1"/>
</dbReference>
<sequence length="587" mass="62758">MIAAVAYLIVAGLSVTVAPIANAAPVKAEVELRFGEFAQLHKISDRHIASFEKQAIHPAEISTYAIKLHAQNQSAIDEAILQRSDPAHELYGQWLSLEDAHALTQSDPNGVKEVLEYLNMHGVASEAVTRSYGDRHMSFKATKAQADAIFGADFAVYNVDGHARRGTSAIKIPKSLHKYVFTSVPGVGFGFSHTRKQGSKRKLDNEEAAHVKDLHKTMMEDLAAQPPSHNNDPIAIQGQPVGVSMTGSLSQCWNYFLPACVRAQYHLPAVTSPTTGTSIGTLNLQPNCAANSDLLSAWEQLFPNVYNSNASYIPPYVLVPIDGVDPTGCSSSDTGEPDLDLQTVVPLTYPMKVIDFEAPDASDESLYGAVSAMGSNGIPKVDVLSVSYGGDESFYVNYFESNDTAAQYLVAQCQTTDAIVASGTTLLASSGDSGAQNIEFPALCPYWVAVGATDLNINAGVTAPSYAEQENDGWGYSGSGGFSTLGPPFNAAPSWQQSAVASYSTHYKDYLYKSLQNAAATPDVSAMGRNYIIVTGGDVYQYGGTSLSSPMFASLLAMINSHRVQNGVGLLGFPLPAFYANPTLFRD</sequence>
<dbReference type="PANTHER" id="PTHR14218:SF15">
    <property type="entry name" value="TRIPEPTIDYL-PEPTIDASE 1"/>
    <property type="match status" value="1"/>
</dbReference>
<comment type="caution">
    <text evidence="15">The sequence shown here is derived from an EMBL/GenBank/DDBJ whole genome shotgun (WGS) entry which is preliminary data.</text>
</comment>
<dbReference type="PANTHER" id="PTHR14218">
    <property type="entry name" value="PROTEASE S8 TRIPEPTIDYL PEPTIDASE I CLN2"/>
    <property type="match status" value="1"/>
</dbReference>
<keyword evidence="11" id="KW-0865">Zymogen</keyword>
<dbReference type="GO" id="GO:0046872">
    <property type="term" value="F:metal ion binding"/>
    <property type="evidence" value="ECO:0007669"/>
    <property type="project" value="UniProtKB-KW"/>
</dbReference>
<dbReference type="InterPro" id="IPR050819">
    <property type="entry name" value="Tripeptidyl-peptidase_I"/>
</dbReference>
<comment type="cofactor">
    <cofactor evidence="2">
        <name>Ca(2+)</name>
        <dbReference type="ChEBI" id="CHEBI:29108"/>
    </cofactor>
</comment>
<gene>
    <name evidence="15" type="ORF">BD324DRAFT_651445</name>
</gene>
<evidence type="ECO:0000256" key="9">
    <source>
        <dbReference type="ARBA" id="ARBA00022825"/>
    </source>
</evidence>
<keyword evidence="16" id="KW-1185">Reference proteome</keyword>
<evidence type="ECO:0000256" key="4">
    <source>
        <dbReference type="ARBA" id="ARBA00004239"/>
    </source>
</evidence>
<feature type="signal peptide" evidence="13">
    <location>
        <begin position="1"/>
        <end position="23"/>
    </location>
</feature>
<dbReference type="InterPro" id="IPR030400">
    <property type="entry name" value="Sedolisin_dom"/>
</dbReference>
<dbReference type="EC" id="3.4.14.10" evidence="5"/>
<comment type="catalytic activity">
    <reaction evidence="1">
        <text>Release of an N-terminal tripeptide from a polypeptide.</text>
        <dbReference type="EC" id="3.4.14.10"/>
    </reaction>
</comment>
<evidence type="ECO:0000313" key="15">
    <source>
        <dbReference type="EMBL" id="ORX36203.1"/>
    </source>
</evidence>
<keyword evidence="6 12" id="KW-0645">Protease</keyword>
<dbReference type="Pfam" id="PF09286">
    <property type="entry name" value="Pro-kuma_activ"/>
    <property type="match status" value="1"/>
</dbReference>
<dbReference type="Proteomes" id="UP000193218">
    <property type="component" value="Unassembled WGS sequence"/>
</dbReference>